<evidence type="ECO:0000313" key="3">
    <source>
        <dbReference type="EMBL" id="TWU55166.1"/>
    </source>
</evidence>
<feature type="transmembrane region" description="Helical" evidence="2">
    <location>
        <begin position="54"/>
        <end position="79"/>
    </location>
</feature>
<organism evidence="3 4">
    <name type="scientific">Rubripirellula reticaptiva</name>
    <dbReference type="NCBI Taxonomy" id="2528013"/>
    <lineage>
        <taxon>Bacteria</taxon>
        <taxon>Pseudomonadati</taxon>
        <taxon>Planctomycetota</taxon>
        <taxon>Planctomycetia</taxon>
        <taxon>Pirellulales</taxon>
        <taxon>Pirellulaceae</taxon>
        <taxon>Rubripirellula</taxon>
    </lineage>
</organism>
<reference evidence="3 4" key="1">
    <citation type="submission" date="2019-02" db="EMBL/GenBank/DDBJ databases">
        <title>Deep-cultivation of Planctomycetes and their phenomic and genomic characterization uncovers novel biology.</title>
        <authorList>
            <person name="Wiegand S."/>
            <person name="Jogler M."/>
            <person name="Boedeker C."/>
            <person name="Pinto D."/>
            <person name="Vollmers J."/>
            <person name="Rivas-Marin E."/>
            <person name="Kohn T."/>
            <person name="Peeters S.H."/>
            <person name="Heuer A."/>
            <person name="Rast P."/>
            <person name="Oberbeckmann S."/>
            <person name="Bunk B."/>
            <person name="Jeske O."/>
            <person name="Meyerdierks A."/>
            <person name="Storesund J.E."/>
            <person name="Kallscheuer N."/>
            <person name="Luecker S."/>
            <person name="Lage O.M."/>
            <person name="Pohl T."/>
            <person name="Merkel B.J."/>
            <person name="Hornburger P."/>
            <person name="Mueller R.-W."/>
            <person name="Bruemmer F."/>
            <person name="Labrenz M."/>
            <person name="Spormann A.M."/>
            <person name="Op Den Camp H."/>
            <person name="Overmann J."/>
            <person name="Amann R."/>
            <person name="Jetten M.S.M."/>
            <person name="Mascher T."/>
            <person name="Medema M.H."/>
            <person name="Devos D.P."/>
            <person name="Kaster A.-K."/>
            <person name="Ovreas L."/>
            <person name="Rohde M."/>
            <person name="Galperin M.Y."/>
            <person name="Jogler C."/>
        </authorList>
    </citation>
    <scope>NUCLEOTIDE SEQUENCE [LARGE SCALE GENOMIC DNA]</scope>
    <source>
        <strain evidence="3 4">Poly59</strain>
    </source>
</reference>
<keyword evidence="2" id="KW-0812">Transmembrane</keyword>
<keyword evidence="4" id="KW-1185">Reference proteome</keyword>
<gene>
    <name evidence="3" type="ORF">Poly59_14620</name>
</gene>
<dbReference type="AlphaFoldDB" id="A0A5C6F525"/>
<sequence length="295" mass="32959">MVLREDRIIETVAMIQRRIEDRFPDAGLTKLCLRLYNVATKAAERSVSIAKPILWIRCTAGLLATALVASVLAIAFLAVRNVNVDPTLIADGIGQQPEGVVFWTQALESGLNVLIFFSIAIFFLFSLENRIKRRRALGALHELRSIAHIIDMHQLTKDPERCFRNNNDTKHSPKQTMTPLLLNRYLDYCSEMLSLTGKIAALYVQNFDDADAVAAVSEIEQLTNGMSRKIWQKIMVLEQLRDALQRTDSDPRLSASTNSQRGLATPVQPPAPSPQLADSQTFRAAMAKKTDETKP</sequence>
<dbReference type="Proteomes" id="UP000317977">
    <property type="component" value="Unassembled WGS sequence"/>
</dbReference>
<keyword evidence="2" id="KW-1133">Transmembrane helix</keyword>
<evidence type="ECO:0000256" key="1">
    <source>
        <dbReference type="SAM" id="MobiDB-lite"/>
    </source>
</evidence>
<feature type="region of interest" description="Disordered" evidence="1">
    <location>
        <begin position="247"/>
        <end position="295"/>
    </location>
</feature>
<dbReference type="EMBL" id="SJPX01000002">
    <property type="protein sequence ID" value="TWU55166.1"/>
    <property type="molecule type" value="Genomic_DNA"/>
</dbReference>
<protein>
    <submittedName>
        <fullName evidence="3">Uncharacterized protein</fullName>
    </submittedName>
</protein>
<evidence type="ECO:0000256" key="2">
    <source>
        <dbReference type="SAM" id="Phobius"/>
    </source>
</evidence>
<accession>A0A5C6F525</accession>
<feature type="transmembrane region" description="Helical" evidence="2">
    <location>
        <begin position="109"/>
        <end position="127"/>
    </location>
</feature>
<proteinExistence type="predicted"/>
<comment type="caution">
    <text evidence="3">The sequence shown here is derived from an EMBL/GenBank/DDBJ whole genome shotgun (WGS) entry which is preliminary data.</text>
</comment>
<name>A0A5C6F525_9BACT</name>
<evidence type="ECO:0000313" key="4">
    <source>
        <dbReference type="Proteomes" id="UP000317977"/>
    </source>
</evidence>
<keyword evidence="2" id="KW-0472">Membrane</keyword>